<keyword evidence="4" id="KW-1185">Reference proteome</keyword>
<accession>A0A9W6WXD1</accession>
<keyword evidence="2" id="KW-0812">Transmembrane</keyword>
<sequence length="219" mass="24237">MVCSLVRITLAVIVFGPLLAYRATEFCLHGCVSVAVVLAVVGGIDYCYGWTVSFIPIVTVILVGVCSYIELAYQALGEPVKIAPRPIAEACWRDWQQREAERLVGEEGLRRRTFSNTTTRTAPRHVAGLDYEAEAWVGRSTKWRSDLREEDLQSARLRKLRLASKPRKGFAGDSERSRGGYPGSGADTGVLQEYPVLLTNIREEGATVQGGSWNQEFIV</sequence>
<feature type="transmembrane region" description="Helical" evidence="2">
    <location>
        <begin position="50"/>
        <end position="71"/>
    </location>
</feature>
<reference evidence="3" key="1">
    <citation type="submission" date="2023-04" db="EMBL/GenBank/DDBJ databases">
        <title>Phytophthora fragariaefolia NBRC 109709.</title>
        <authorList>
            <person name="Ichikawa N."/>
            <person name="Sato H."/>
            <person name="Tonouchi N."/>
        </authorList>
    </citation>
    <scope>NUCLEOTIDE SEQUENCE</scope>
    <source>
        <strain evidence="3">NBRC 109709</strain>
    </source>
</reference>
<proteinExistence type="predicted"/>
<evidence type="ECO:0000256" key="1">
    <source>
        <dbReference type="SAM" id="MobiDB-lite"/>
    </source>
</evidence>
<evidence type="ECO:0000313" key="4">
    <source>
        <dbReference type="Proteomes" id="UP001165121"/>
    </source>
</evidence>
<dbReference type="EMBL" id="BSXT01000215">
    <property type="protein sequence ID" value="GMF21080.1"/>
    <property type="molecule type" value="Genomic_DNA"/>
</dbReference>
<comment type="caution">
    <text evidence="3">The sequence shown here is derived from an EMBL/GenBank/DDBJ whole genome shotgun (WGS) entry which is preliminary data.</text>
</comment>
<protein>
    <submittedName>
        <fullName evidence="3">Unnamed protein product</fullName>
    </submittedName>
</protein>
<keyword evidence="2" id="KW-0472">Membrane</keyword>
<keyword evidence="2" id="KW-1133">Transmembrane helix</keyword>
<name>A0A9W6WXD1_9STRA</name>
<organism evidence="3 4">
    <name type="scientific">Phytophthora fragariaefolia</name>
    <dbReference type="NCBI Taxonomy" id="1490495"/>
    <lineage>
        <taxon>Eukaryota</taxon>
        <taxon>Sar</taxon>
        <taxon>Stramenopiles</taxon>
        <taxon>Oomycota</taxon>
        <taxon>Peronosporomycetes</taxon>
        <taxon>Peronosporales</taxon>
        <taxon>Peronosporaceae</taxon>
        <taxon>Phytophthora</taxon>
    </lineage>
</organism>
<dbReference type="Proteomes" id="UP001165121">
    <property type="component" value="Unassembled WGS sequence"/>
</dbReference>
<evidence type="ECO:0000256" key="2">
    <source>
        <dbReference type="SAM" id="Phobius"/>
    </source>
</evidence>
<feature type="transmembrane region" description="Helical" evidence="2">
    <location>
        <begin position="26"/>
        <end position="44"/>
    </location>
</feature>
<gene>
    <name evidence="3" type="ORF">Pfra01_000270400</name>
</gene>
<feature type="region of interest" description="Disordered" evidence="1">
    <location>
        <begin position="166"/>
        <end position="187"/>
    </location>
</feature>
<evidence type="ECO:0000313" key="3">
    <source>
        <dbReference type="EMBL" id="GMF21080.1"/>
    </source>
</evidence>
<feature type="transmembrane region" description="Helical" evidence="2">
    <location>
        <begin position="6"/>
        <end position="21"/>
    </location>
</feature>
<dbReference type="AlphaFoldDB" id="A0A9W6WXD1"/>